<dbReference type="PANTHER" id="PTHR11618:SF13">
    <property type="entry name" value="TRANSCRIPTION INITIATION FACTOR IIB"/>
    <property type="match status" value="1"/>
</dbReference>
<keyword evidence="1" id="KW-0805">Transcription regulation</keyword>
<sequence length="340" mass="35953">MPGGSSKYVCTVCGHVIDEVVLVSYGEYNENGREEQYGTHVAADDDGTRAAGMLSHQDGTARGMQGASSIPSTARILSSNMERLQAGLSFLELPLHVAKAAKQLLPLVVEANARAEPRRNTTAATVAATIYMAARELKHALPLGRAGAALSVYGIYVGKEYRRLMVLMQREYVPPALETLVVAAAAVVLPQYEPGMSGSLRSQPVVRKALEVAGLLGHAEAADGYSPAVAAAAILCMCLSEQYKDAKPSMYAYQVAALLQHDRNAVQQHIRRYDALLAGMLELLPFSTGGGGGGAGVEGVRHAGVLLKLHELARKAEKLQQGQGQIPQLQGSGQAGQQGQ</sequence>
<keyword evidence="2" id="KW-0804">Transcription</keyword>
<dbReference type="InterPro" id="IPR000812">
    <property type="entry name" value="TFIIB"/>
</dbReference>
<feature type="region of interest" description="Disordered" evidence="3">
    <location>
        <begin position="320"/>
        <end position="340"/>
    </location>
</feature>
<evidence type="ECO:0000313" key="4">
    <source>
        <dbReference type="EMBL" id="SZX77653.1"/>
    </source>
</evidence>
<evidence type="ECO:0000256" key="3">
    <source>
        <dbReference type="SAM" id="MobiDB-lite"/>
    </source>
</evidence>
<reference evidence="4 5" key="1">
    <citation type="submission" date="2016-10" db="EMBL/GenBank/DDBJ databases">
        <authorList>
            <person name="Cai Z."/>
        </authorList>
    </citation>
    <scope>NUCLEOTIDE SEQUENCE [LARGE SCALE GENOMIC DNA]</scope>
</reference>
<evidence type="ECO:0000256" key="1">
    <source>
        <dbReference type="ARBA" id="ARBA00023015"/>
    </source>
</evidence>
<dbReference type="AlphaFoldDB" id="A0A383WK76"/>
<gene>
    <name evidence="4" type="ORF">BQ4739_LOCUS18004</name>
</gene>
<protein>
    <recommendedName>
        <fullName evidence="6">Cyclin-like domain-containing protein</fullName>
    </recommendedName>
</protein>
<keyword evidence="5" id="KW-1185">Reference proteome</keyword>
<dbReference type="Gene3D" id="1.10.472.170">
    <property type="match status" value="1"/>
</dbReference>
<dbReference type="PANTHER" id="PTHR11618">
    <property type="entry name" value="TRANSCRIPTION INITIATION FACTOR IIB-RELATED"/>
    <property type="match status" value="1"/>
</dbReference>
<dbReference type="GO" id="GO:0070897">
    <property type="term" value="P:transcription preinitiation complex assembly"/>
    <property type="evidence" value="ECO:0007669"/>
    <property type="project" value="InterPro"/>
</dbReference>
<name>A0A383WK76_TETOB</name>
<dbReference type="STRING" id="3088.A0A383WK76"/>
<dbReference type="GO" id="GO:0097550">
    <property type="term" value="C:transcription preinitiation complex"/>
    <property type="evidence" value="ECO:0007669"/>
    <property type="project" value="TreeGrafter"/>
</dbReference>
<evidence type="ECO:0008006" key="6">
    <source>
        <dbReference type="Google" id="ProtNLM"/>
    </source>
</evidence>
<evidence type="ECO:0000256" key="2">
    <source>
        <dbReference type="ARBA" id="ARBA00023163"/>
    </source>
</evidence>
<dbReference type="GO" id="GO:0005634">
    <property type="term" value="C:nucleus"/>
    <property type="evidence" value="ECO:0007669"/>
    <property type="project" value="TreeGrafter"/>
</dbReference>
<feature type="compositionally biased region" description="Low complexity" evidence="3">
    <location>
        <begin position="320"/>
        <end position="332"/>
    </location>
</feature>
<dbReference type="Proteomes" id="UP000256970">
    <property type="component" value="Unassembled WGS sequence"/>
</dbReference>
<evidence type="ECO:0000313" key="5">
    <source>
        <dbReference type="Proteomes" id="UP000256970"/>
    </source>
</evidence>
<dbReference type="EMBL" id="FNXT01001291">
    <property type="protein sequence ID" value="SZX77653.1"/>
    <property type="molecule type" value="Genomic_DNA"/>
</dbReference>
<organism evidence="4 5">
    <name type="scientific">Tetradesmus obliquus</name>
    <name type="common">Green alga</name>
    <name type="synonym">Acutodesmus obliquus</name>
    <dbReference type="NCBI Taxonomy" id="3088"/>
    <lineage>
        <taxon>Eukaryota</taxon>
        <taxon>Viridiplantae</taxon>
        <taxon>Chlorophyta</taxon>
        <taxon>core chlorophytes</taxon>
        <taxon>Chlorophyceae</taxon>
        <taxon>CS clade</taxon>
        <taxon>Sphaeropleales</taxon>
        <taxon>Scenedesmaceae</taxon>
        <taxon>Tetradesmus</taxon>
    </lineage>
</organism>
<accession>A0A383WK76</accession>
<proteinExistence type="predicted"/>